<dbReference type="CDD" id="cd00143">
    <property type="entry name" value="PP2Cc"/>
    <property type="match status" value="1"/>
</dbReference>
<evidence type="ECO:0000313" key="2">
    <source>
        <dbReference type="EMBL" id="MBN7794997.1"/>
    </source>
</evidence>
<comment type="caution">
    <text evidence="2">The sequence shown here is derived from an EMBL/GenBank/DDBJ whole genome shotgun (WGS) entry which is preliminary data.</text>
</comment>
<dbReference type="AlphaFoldDB" id="A0A939DCC5"/>
<keyword evidence="3" id="KW-1185">Reference proteome</keyword>
<evidence type="ECO:0000259" key="1">
    <source>
        <dbReference type="PROSITE" id="PS51746"/>
    </source>
</evidence>
<dbReference type="Proteomes" id="UP000664303">
    <property type="component" value="Unassembled WGS sequence"/>
</dbReference>
<name>A0A939DCC5_9GAMM</name>
<dbReference type="InterPro" id="IPR001932">
    <property type="entry name" value="PPM-type_phosphatase-like_dom"/>
</dbReference>
<dbReference type="PANTHER" id="PTHR13832:SF827">
    <property type="entry name" value="PROTEIN PHOSPHATASE 1L"/>
    <property type="match status" value="1"/>
</dbReference>
<dbReference type="GO" id="GO:0004722">
    <property type="term" value="F:protein serine/threonine phosphatase activity"/>
    <property type="evidence" value="ECO:0007669"/>
    <property type="project" value="InterPro"/>
</dbReference>
<dbReference type="InterPro" id="IPR036457">
    <property type="entry name" value="PPM-type-like_dom_sf"/>
</dbReference>
<feature type="domain" description="PPM-type phosphatase" evidence="1">
    <location>
        <begin position="2"/>
        <end position="238"/>
    </location>
</feature>
<reference evidence="2" key="1">
    <citation type="submission" date="2021-02" db="EMBL/GenBank/DDBJ databases">
        <title>PHA producing bacteria isolated from coastal sediment in Guangdong, Shenzhen.</title>
        <authorList>
            <person name="Zheng W."/>
            <person name="Yu S."/>
            <person name="Huang Y."/>
        </authorList>
    </citation>
    <scope>NUCLEOTIDE SEQUENCE</scope>
    <source>
        <strain evidence="2">TN14-10</strain>
    </source>
</reference>
<dbReference type="EMBL" id="JAFKCZ010000001">
    <property type="protein sequence ID" value="MBN7794997.1"/>
    <property type="molecule type" value="Genomic_DNA"/>
</dbReference>
<dbReference type="PROSITE" id="PS51746">
    <property type="entry name" value="PPM_2"/>
    <property type="match status" value="1"/>
</dbReference>
<dbReference type="PANTHER" id="PTHR13832">
    <property type="entry name" value="PROTEIN PHOSPHATASE 2C"/>
    <property type="match status" value="1"/>
</dbReference>
<dbReference type="InterPro" id="IPR015655">
    <property type="entry name" value="PP2C"/>
</dbReference>
<protein>
    <submittedName>
        <fullName evidence="2">Serine/threonine-protein phosphatase</fullName>
    </submittedName>
</protein>
<dbReference type="RefSeq" id="WP_206558447.1">
    <property type="nucleotide sequence ID" value="NZ_JAFKCZ010000001.1"/>
</dbReference>
<dbReference type="Pfam" id="PF13672">
    <property type="entry name" value="PP2C_2"/>
    <property type="match status" value="1"/>
</dbReference>
<evidence type="ECO:0000313" key="3">
    <source>
        <dbReference type="Proteomes" id="UP000664303"/>
    </source>
</evidence>
<dbReference type="SUPFAM" id="SSF81606">
    <property type="entry name" value="PP2C-like"/>
    <property type="match status" value="1"/>
</dbReference>
<proteinExistence type="predicted"/>
<dbReference type="SMART" id="SM00332">
    <property type="entry name" value="PP2Cc"/>
    <property type="match status" value="1"/>
</dbReference>
<dbReference type="SMART" id="SM00331">
    <property type="entry name" value="PP2C_SIG"/>
    <property type="match status" value="1"/>
</dbReference>
<dbReference type="Gene3D" id="3.60.40.10">
    <property type="entry name" value="PPM-type phosphatase domain"/>
    <property type="match status" value="1"/>
</dbReference>
<accession>A0A939DCC5</accession>
<organism evidence="2 3">
    <name type="scientific">Parahaliea mediterranea</name>
    <dbReference type="NCBI Taxonomy" id="651086"/>
    <lineage>
        <taxon>Bacteria</taxon>
        <taxon>Pseudomonadati</taxon>
        <taxon>Pseudomonadota</taxon>
        <taxon>Gammaproteobacteria</taxon>
        <taxon>Cellvibrionales</taxon>
        <taxon>Halieaceae</taxon>
        <taxon>Parahaliea</taxon>
    </lineage>
</organism>
<gene>
    <name evidence="2" type="ORF">JYP50_00245</name>
</gene>
<sequence length="256" mass="27731">MKWQIATQTHRGNVRPGNEDALLVDKRFPLLLVADGMGGHEAGEVASRMLVDGLGALALPVAPGLAEARRALEDAIQRCHREVIDYAARHQAGRTVGSTVVTMLVVEAGAICVWAGDSRLYRVRHAQLRQLTEDHSRVAELVRVGALSSEEARQHPAANIITRAVGASPRLELAADEFDVCPGDTYLLCSDGLYNEVSAAELLQAMEAADLWLSSLQLLQLCLSRAARDNITFILARPLASARDGLDETLTFYPGE</sequence>